<proteinExistence type="predicted"/>
<evidence type="ECO:0000313" key="3">
    <source>
        <dbReference type="Proteomes" id="UP000023152"/>
    </source>
</evidence>
<accession>X6NI44</accession>
<keyword evidence="3" id="KW-1185">Reference proteome</keyword>
<dbReference type="AlphaFoldDB" id="X6NI44"/>
<protein>
    <submittedName>
        <fullName evidence="2">Uncharacterized protein</fullName>
    </submittedName>
</protein>
<name>X6NI44_RETFI</name>
<reference evidence="2 3" key="1">
    <citation type="journal article" date="2013" name="Curr. Biol.">
        <title>The Genome of the Foraminiferan Reticulomyxa filosa.</title>
        <authorList>
            <person name="Glockner G."/>
            <person name="Hulsmann N."/>
            <person name="Schleicher M."/>
            <person name="Noegel A.A."/>
            <person name="Eichinger L."/>
            <person name="Gallinger C."/>
            <person name="Pawlowski J."/>
            <person name="Sierra R."/>
            <person name="Euteneuer U."/>
            <person name="Pillet L."/>
            <person name="Moustafa A."/>
            <person name="Platzer M."/>
            <person name="Groth M."/>
            <person name="Szafranski K."/>
            <person name="Schliwa M."/>
        </authorList>
    </citation>
    <scope>NUCLEOTIDE SEQUENCE [LARGE SCALE GENOMIC DNA]</scope>
</reference>
<comment type="caution">
    <text evidence="2">The sequence shown here is derived from an EMBL/GenBank/DDBJ whole genome shotgun (WGS) entry which is preliminary data.</text>
</comment>
<gene>
    <name evidence="2" type="ORF">RFI_11463</name>
</gene>
<sequence>MALLAQNLQKRFWPIFNMQLSLRACVRLSTSSSRNFSKLRSPPVAESDDDIYGKPLSKEDEEEEEFIIAFSSRNLTAKENVREAEIVEVTTAIKKTSVVPDKMATEQRGGESSNVTQNEKRPSTHLERQKLPTFDYNALLDRYSDYDSIRQRLRDFSSKVDSEHSPAIVHPLLTFLNSKAKMKANKDGGEDMSMVDYPQPYDYGPNYRVSFPIQNVIQHIQKSGCKDIKVYDVHTCDCNMPGFGMIDDKDWLITAVCYNYDHLETVNTRKTEGGDWFGHITSLMRQAHLRKVYKDSYYKEVYKSDFGNEGGGHNWTMLDLADSLVLLVTLQLRNDVSYQTLAEIEQKFGSFFYGIYHTSEQNHIKMWNQEEHKQRAARFLKKFGPMDAKGLNKIEQTVKREQEARKEQKKNLVCNQFNQKLQSNNMFICDSYFYIKLQRKLNA</sequence>
<evidence type="ECO:0000256" key="1">
    <source>
        <dbReference type="SAM" id="MobiDB-lite"/>
    </source>
</evidence>
<organism evidence="2 3">
    <name type="scientific">Reticulomyxa filosa</name>
    <dbReference type="NCBI Taxonomy" id="46433"/>
    <lineage>
        <taxon>Eukaryota</taxon>
        <taxon>Sar</taxon>
        <taxon>Rhizaria</taxon>
        <taxon>Retaria</taxon>
        <taxon>Foraminifera</taxon>
        <taxon>Monothalamids</taxon>
        <taxon>Reticulomyxidae</taxon>
        <taxon>Reticulomyxa</taxon>
    </lineage>
</organism>
<dbReference type="EMBL" id="ASPP01008348">
    <property type="protein sequence ID" value="ETO25676.1"/>
    <property type="molecule type" value="Genomic_DNA"/>
</dbReference>
<dbReference type="Proteomes" id="UP000023152">
    <property type="component" value="Unassembled WGS sequence"/>
</dbReference>
<feature type="region of interest" description="Disordered" evidence="1">
    <location>
        <begin position="102"/>
        <end position="125"/>
    </location>
</feature>
<evidence type="ECO:0000313" key="2">
    <source>
        <dbReference type="EMBL" id="ETO25676.1"/>
    </source>
</evidence>
<feature type="region of interest" description="Disordered" evidence="1">
    <location>
        <begin position="34"/>
        <end position="56"/>
    </location>
</feature>